<dbReference type="InterPro" id="IPR051644">
    <property type="entry name" value="TRAMP_AT-DNA-binding"/>
</dbReference>
<dbReference type="PROSITE" id="PS50158">
    <property type="entry name" value="ZF_CCHC"/>
    <property type="match status" value="3"/>
</dbReference>
<feature type="compositionally biased region" description="Basic and acidic residues" evidence="10">
    <location>
        <begin position="640"/>
        <end position="653"/>
    </location>
</feature>
<keyword evidence="2" id="KW-0479">Metal-binding</keyword>
<dbReference type="GO" id="GO:0003723">
    <property type="term" value="F:RNA binding"/>
    <property type="evidence" value="ECO:0007669"/>
    <property type="project" value="TreeGrafter"/>
</dbReference>
<proteinExistence type="predicted"/>
<keyword evidence="4 9" id="KW-0863">Zinc-finger</keyword>
<feature type="compositionally biased region" description="Basic residues" evidence="10">
    <location>
        <begin position="612"/>
        <end position="622"/>
    </location>
</feature>
<feature type="compositionally biased region" description="Polar residues" evidence="10">
    <location>
        <begin position="564"/>
        <end position="587"/>
    </location>
</feature>
<feature type="compositionally biased region" description="Basic residues" evidence="10">
    <location>
        <begin position="382"/>
        <end position="393"/>
    </location>
</feature>
<feature type="region of interest" description="Disordered" evidence="10">
    <location>
        <begin position="509"/>
        <end position="528"/>
    </location>
</feature>
<protein>
    <recommendedName>
        <fullName evidence="7">Zinc finger CCHC domain-containing protein 7</fullName>
    </recommendedName>
    <alternativeName>
        <fullName evidence="8">TRAMP-like complex RNA-binding factor ZCCHC7</fullName>
    </alternativeName>
</protein>
<sequence>MEVDDDYEEFQGYDSDAVDEDVENTLYSAVFYDNEGGLQSLENSKDNDCAIIENAPLVKTVASSDEPGRPIYSQPNERASSVGGSADISATSVGSTLCCSLPKREISLNISSFKDDTGSDSDDFDINPLPVVDVGCPTDSESIETIGSGDSDLSSTQLKPHDVSNWSADDVVLGVSNRCSSHVCNSDDSIAIARRLSSSSSDPNLWQIMNADRSSLFGGRKNRYFGDAQNTLCLKCGARGHLSLECRNTGPVCIFCGGEGHSKDECKKVYCYACLAPGHLKNSCPFLNQLRSSICGRCGLLGHDSKLCTELWRQYRNTTQPGKPIPTPKKMEINPKGCCNCGKLGHSVDECRRKPFRSGLIGPLPHRRVLVYDKKDIYSKIKNKQKLMRKRRQKSENATQGEMRKGKKLNGKKKSKARKPDSKSAEISSLEDLESEVSQKLYKQVVERQLHHPHSSFILGNDASMPKSPSAESTPFRSLSNNRKANRRISQDGASFLPLNPSARKWRDVEHTGPTRQHGWKRRDIRRSHSTPSFSPFFHIGGQFSHTRLNDSAASSPNSVLLNIADTNNDGNQIRGSDPCNSFSHQHGNPRPIRTSYTTDLSEPAACNPDNKRKKQKKNRKRVLSEDQRQVQLKHKRKMRVSEDHPDRTESKADSMLVSECSDAPALAKQRKLKKKKKLKLSNKVNKDQNWKTEDSWPVNSTSSKVRWESFTGRSPEVELWD</sequence>
<dbReference type="SUPFAM" id="SSF57756">
    <property type="entry name" value="Retrovirus zinc finger-like domains"/>
    <property type="match status" value="2"/>
</dbReference>
<evidence type="ECO:0000313" key="12">
    <source>
        <dbReference type="EMBL" id="CAL5139020.1"/>
    </source>
</evidence>
<organism evidence="12 13">
    <name type="scientific">Calicophoron daubneyi</name>
    <name type="common">Rumen fluke</name>
    <name type="synonym">Paramphistomum daubneyi</name>
    <dbReference type="NCBI Taxonomy" id="300641"/>
    <lineage>
        <taxon>Eukaryota</taxon>
        <taxon>Metazoa</taxon>
        <taxon>Spiralia</taxon>
        <taxon>Lophotrochozoa</taxon>
        <taxon>Platyhelminthes</taxon>
        <taxon>Trematoda</taxon>
        <taxon>Digenea</taxon>
        <taxon>Plagiorchiida</taxon>
        <taxon>Pronocephalata</taxon>
        <taxon>Paramphistomoidea</taxon>
        <taxon>Paramphistomidae</taxon>
        <taxon>Calicophoron</taxon>
    </lineage>
</organism>
<dbReference type="PANTHER" id="PTHR46543">
    <property type="entry name" value="ZINC FINGER CCHC DOMAIN-CONTAINING PROTEIN 7"/>
    <property type="match status" value="1"/>
</dbReference>
<dbReference type="GO" id="GO:0031499">
    <property type="term" value="C:TRAMP complex"/>
    <property type="evidence" value="ECO:0007669"/>
    <property type="project" value="TreeGrafter"/>
</dbReference>
<gene>
    <name evidence="12" type="ORF">CDAUBV1_LOCUS14072</name>
</gene>
<evidence type="ECO:0000313" key="13">
    <source>
        <dbReference type="Proteomes" id="UP001497525"/>
    </source>
</evidence>
<comment type="subcellular location">
    <subcellularLocation>
        <location evidence="1">Nucleus</location>
    </subcellularLocation>
</comment>
<keyword evidence="3" id="KW-0677">Repeat</keyword>
<dbReference type="GO" id="GO:0071037">
    <property type="term" value="P:nuclear polyadenylation-dependent snRNA catabolic process"/>
    <property type="evidence" value="ECO:0007669"/>
    <property type="project" value="TreeGrafter"/>
</dbReference>
<evidence type="ECO:0000256" key="5">
    <source>
        <dbReference type="ARBA" id="ARBA00022833"/>
    </source>
</evidence>
<evidence type="ECO:0000256" key="9">
    <source>
        <dbReference type="PROSITE-ProRule" id="PRU00047"/>
    </source>
</evidence>
<dbReference type="GO" id="GO:0071031">
    <property type="term" value="P:nuclear mRNA surveillance of mRNA 3'-end processing"/>
    <property type="evidence" value="ECO:0007669"/>
    <property type="project" value="TreeGrafter"/>
</dbReference>
<feature type="compositionally biased region" description="Basic and acidic residues" evidence="10">
    <location>
        <begin position="685"/>
        <end position="695"/>
    </location>
</feature>
<feature type="compositionally biased region" description="Polar residues" evidence="10">
    <location>
        <begin position="73"/>
        <end position="85"/>
    </location>
</feature>
<feature type="region of interest" description="Disordered" evidence="10">
    <location>
        <begin position="62"/>
        <end position="85"/>
    </location>
</feature>
<evidence type="ECO:0000256" key="10">
    <source>
        <dbReference type="SAM" id="MobiDB-lite"/>
    </source>
</evidence>
<evidence type="ECO:0000256" key="7">
    <source>
        <dbReference type="ARBA" id="ARBA00041190"/>
    </source>
</evidence>
<feature type="domain" description="CCHC-type" evidence="11">
    <location>
        <begin position="338"/>
        <end position="353"/>
    </location>
</feature>
<dbReference type="InterPro" id="IPR036875">
    <property type="entry name" value="Znf_CCHC_sf"/>
</dbReference>
<dbReference type="GO" id="GO:0071039">
    <property type="term" value="P:nuclear polyadenylation-dependent CUT catabolic process"/>
    <property type="evidence" value="ECO:0007669"/>
    <property type="project" value="TreeGrafter"/>
</dbReference>
<evidence type="ECO:0000256" key="3">
    <source>
        <dbReference type="ARBA" id="ARBA00022737"/>
    </source>
</evidence>
<evidence type="ECO:0000256" key="8">
    <source>
        <dbReference type="ARBA" id="ARBA00043023"/>
    </source>
</evidence>
<comment type="caution">
    <text evidence="12">The sequence shown here is derived from an EMBL/GenBank/DDBJ whole genome shotgun (WGS) entry which is preliminary data.</text>
</comment>
<feature type="domain" description="CCHC-type" evidence="11">
    <location>
        <begin position="271"/>
        <end position="285"/>
    </location>
</feature>
<dbReference type="EMBL" id="CAXLJL010000578">
    <property type="protein sequence ID" value="CAL5139020.1"/>
    <property type="molecule type" value="Genomic_DNA"/>
</dbReference>
<dbReference type="Proteomes" id="UP001497525">
    <property type="component" value="Unassembled WGS sequence"/>
</dbReference>
<feature type="compositionally biased region" description="Basic residues" evidence="10">
    <location>
        <begin position="518"/>
        <end position="528"/>
    </location>
</feature>
<dbReference type="GO" id="GO:0008270">
    <property type="term" value="F:zinc ion binding"/>
    <property type="evidence" value="ECO:0007669"/>
    <property type="project" value="UniProtKB-KW"/>
</dbReference>
<evidence type="ECO:0000259" key="11">
    <source>
        <dbReference type="PROSITE" id="PS50158"/>
    </source>
</evidence>
<dbReference type="InterPro" id="IPR001878">
    <property type="entry name" value="Znf_CCHC"/>
</dbReference>
<dbReference type="SMART" id="SM00343">
    <property type="entry name" value="ZnF_C2HC"/>
    <property type="match status" value="5"/>
</dbReference>
<accession>A0AAV2TRV1</accession>
<feature type="region of interest" description="Disordered" evidence="10">
    <location>
        <begin position="564"/>
        <end position="722"/>
    </location>
</feature>
<dbReference type="PANTHER" id="PTHR46543:SF1">
    <property type="entry name" value="ZINC FINGER CCHC DOMAIN-CONTAINING PROTEIN 7"/>
    <property type="match status" value="1"/>
</dbReference>
<feature type="region of interest" description="Disordered" evidence="10">
    <location>
        <begin position="456"/>
        <end position="499"/>
    </location>
</feature>
<dbReference type="GO" id="GO:0071035">
    <property type="term" value="P:nuclear polyadenylation-dependent rRNA catabolic process"/>
    <property type="evidence" value="ECO:0007669"/>
    <property type="project" value="TreeGrafter"/>
</dbReference>
<dbReference type="GO" id="GO:0071036">
    <property type="term" value="P:nuclear polyadenylation-dependent snoRNA catabolic process"/>
    <property type="evidence" value="ECO:0007669"/>
    <property type="project" value="TreeGrafter"/>
</dbReference>
<feature type="domain" description="CCHC-type" evidence="11">
    <location>
        <begin position="233"/>
        <end position="248"/>
    </location>
</feature>
<evidence type="ECO:0000256" key="6">
    <source>
        <dbReference type="ARBA" id="ARBA00023242"/>
    </source>
</evidence>
<feature type="region of interest" description="Disordered" evidence="10">
    <location>
        <begin position="382"/>
        <end position="430"/>
    </location>
</feature>
<name>A0AAV2TRV1_CALDB</name>
<reference evidence="12" key="1">
    <citation type="submission" date="2024-06" db="EMBL/GenBank/DDBJ databases">
        <authorList>
            <person name="Liu X."/>
            <person name="Lenzi L."/>
            <person name="Haldenby T S."/>
            <person name="Uol C."/>
        </authorList>
    </citation>
    <scope>NUCLEOTIDE SEQUENCE</scope>
</reference>
<evidence type="ECO:0000256" key="1">
    <source>
        <dbReference type="ARBA" id="ARBA00004123"/>
    </source>
</evidence>
<dbReference type="GO" id="GO:0071038">
    <property type="term" value="P:TRAMP-dependent tRNA surveillance pathway"/>
    <property type="evidence" value="ECO:0007669"/>
    <property type="project" value="TreeGrafter"/>
</dbReference>
<dbReference type="AlphaFoldDB" id="A0AAV2TRV1"/>
<feature type="compositionally biased region" description="Basic residues" evidence="10">
    <location>
        <begin position="405"/>
        <end position="417"/>
    </location>
</feature>
<keyword evidence="6" id="KW-0539">Nucleus</keyword>
<feature type="compositionally biased region" description="Basic residues" evidence="10">
    <location>
        <begin position="669"/>
        <end position="681"/>
    </location>
</feature>
<keyword evidence="5" id="KW-0862">Zinc</keyword>
<evidence type="ECO:0000256" key="2">
    <source>
        <dbReference type="ARBA" id="ARBA00022723"/>
    </source>
</evidence>
<feature type="compositionally biased region" description="Polar residues" evidence="10">
    <location>
        <begin position="470"/>
        <end position="483"/>
    </location>
</feature>
<evidence type="ECO:0000256" key="4">
    <source>
        <dbReference type="ARBA" id="ARBA00022771"/>
    </source>
</evidence>
<dbReference type="Gene3D" id="4.10.60.10">
    <property type="entry name" value="Zinc finger, CCHC-type"/>
    <property type="match status" value="2"/>
</dbReference>